<dbReference type="EMBL" id="CP108222">
    <property type="protein sequence ID" value="WTT17903.1"/>
    <property type="molecule type" value="Genomic_DNA"/>
</dbReference>
<evidence type="ECO:0000313" key="1">
    <source>
        <dbReference type="EMBL" id="WTT17903.1"/>
    </source>
</evidence>
<accession>A0AAU2A2M7</accession>
<gene>
    <name evidence="1" type="ORF">OHA22_21315</name>
</gene>
<dbReference type="AlphaFoldDB" id="A0AAU2A2M7"/>
<name>A0AAU2A2M7_9ACTN</name>
<protein>
    <submittedName>
        <fullName evidence="1">ABC transporter substrate-binding protein</fullName>
    </submittedName>
</protein>
<proteinExistence type="predicted"/>
<reference evidence="1" key="1">
    <citation type="submission" date="2022-10" db="EMBL/GenBank/DDBJ databases">
        <title>The complete genomes of actinobacterial strains from the NBC collection.</title>
        <authorList>
            <person name="Joergensen T.S."/>
            <person name="Alvarez Arevalo M."/>
            <person name="Sterndorff E.B."/>
            <person name="Faurdal D."/>
            <person name="Vuksanovic O."/>
            <person name="Mourched A.-S."/>
            <person name="Charusanti P."/>
            <person name="Shaw S."/>
            <person name="Blin K."/>
            <person name="Weber T."/>
        </authorList>
    </citation>
    <scope>NUCLEOTIDE SEQUENCE</scope>
    <source>
        <strain evidence="1">NBC_00093</strain>
    </source>
</reference>
<organism evidence="1">
    <name type="scientific">Streptomyces sp. NBC_00093</name>
    <dbReference type="NCBI Taxonomy" id="2975649"/>
    <lineage>
        <taxon>Bacteria</taxon>
        <taxon>Bacillati</taxon>
        <taxon>Actinomycetota</taxon>
        <taxon>Actinomycetes</taxon>
        <taxon>Kitasatosporales</taxon>
        <taxon>Streptomycetaceae</taxon>
        <taxon>Streptomyces</taxon>
    </lineage>
</organism>
<sequence length="940" mass="101748">MPSSDSGHGRPGGFPGDGAIDFVRAFAPTVVPKHGRRKSLGTSPPLFVLRVPATMYETGVQRVVEPLINAMLTDNSRQIPFARLIPEDDHQLLVEQAGTELTKGGTNHTTPDRHPYFHTMRDLVAYIREKPANWATQGSWEKELRTHACEERARRGGLLSFAQMEPSGPDGAIGGAAGTAVGAAAGSAIGGPAGTAIGGVAGVLTKLTWLSFVQRGPRRVWSWWTSRRVMRGWLGNEQPATVGQNLFKVMNDVGAQRGPHLRDPNHMSHEDALRELDWFVLRALLEDLRRPPVGRLRPARRRRTCRPVVIVQVPPPGAPGARAAERFLRALHRCQHSPRSTARPPGPLVLAVGAPSDDLLKELGARTTPASPEAPARLVESSFAAAAGHLADKGGPPVLVRLDETELRSEGTPVGSFEPDKKFTFHRYVPTTAVTGVTVLTVAAAALIIPRWIGTPTDCLGGTDSVAESNPGGKIPVQAKDWYDAAQLAIDAENERADVYADSGREVRTVVVFISQIPTTEDQTRFDGTIPELRGIAMWQRTLNEAAASNSTLVPLKVDVRTTGEGFRNAEAMAEALVREVRAERSRSERDRIVEVLGYAQSREETKAALQVLGRARIPTIGTTATADEMAEGDASFSYWPFTPANSREALIEADFADRKNIVALPDSEDECAPADHAIVVESSTDLYSRSLAARFIADFPGGETVLNFNQEGDFDPPAPGAEANLTSADILARRICDTLSERPRSVVYWSARAKDFTAFVNSMDLEGTCLGQDITVLGGNELTNVAQTGVFRNQTWLRLYYSAHRMPYDADGTSTKTRQFVKEYESFVNDTTDGTDPWKQDGHSAVSYDAFHVLSQAVSEAYQSDPAITRNSVVIELRNGVRFDGATGSVSYAEGSNAPPVDKTLVLLRQLADGPEAVVACGAYGEDETSEKQGPPCAS</sequence>
<dbReference type="SUPFAM" id="SSF53822">
    <property type="entry name" value="Periplasmic binding protein-like I"/>
    <property type="match status" value="1"/>
</dbReference>
<dbReference type="Gene3D" id="3.40.50.2300">
    <property type="match status" value="2"/>
</dbReference>
<dbReference type="InterPro" id="IPR028082">
    <property type="entry name" value="Peripla_BP_I"/>
</dbReference>